<evidence type="ECO:0000256" key="1">
    <source>
        <dbReference type="ARBA" id="ARBA00005456"/>
    </source>
</evidence>
<dbReference type="AlphaFoldDB" id="A0A914QH36"/>
<dbReference type="Pfam" id="PF10044">
    <property type="entry name" value="LIN52"/>
    <property type="match status" value="1"/>
</dbReference>
<dbReference type="WBParaSite" id="PDA_v2.g31203.t1">
    <property type="protein sequence ID" value="PDA_v2.g31203.t1"/>
    <property type="gene ID" value="PDA_v2.g31203"/>
</dbReference>
<evidence type="ECO:0000313" key="3">
    <source>
        <dbReference type="Proteomes" id="UP000887578"/>
    </source>
</evidence>
<sequence length="216" mass="24719">MDEHNRLMQQHPSQHQQQQNILYEEYYSSQEGVGEEPQQPPPLMPIQYSHHQQPQHQHHTTRYVTVPHLVHNRPPPPQQHHHVQQQQHSLSSSSTAQVPSAAAAPQQPTTTTKTETIELECEENLGRCASPNEFPEYVPGAWDEVRQHKSIAPGKSAMRFRTELDSGDVKLVNELGQLTVDNLLDYMKNLQNNAFLLGEDEAKEFQRAKCLGIFQK</sequence>
<dbReference type="GO" id="GO:0070176">
    <property type="term" value="C:DRM complex"/>
    <property type="evidence" value="ECO:0007669"/>
    <property type="project" value="InterPro"/>
</dbReference>
<keyword evidence="3" id="KW-1185">Reference proteome</keyword>
<organism evidence="3 4">
    <name type="scientific">Panagrolaimus davidi</name>
    <dbReference type="NCBI Taxonomy" id="227884"/>
    <lineage>
        <taxon>Eukaryota</taxon>
        <taxon>Metazoa</taxon>
        <taxon>Ecdysozoa</taxon>
        <taxon>Nematoda</taxon>
        <taxon>Chromadorea</taxon>
        <taxon>Rhabditida</taxon>
        <taxon>Tylenchina</taxon>
        <taxon>Panagrolaimomorpha</taxon>
        <taxon>Panagrolaimoidea</taxon>
        <taxon>Panagrolaimidae</taxon>
        <taxon>Panagrolaimus</taxon>
    </lineage>
</organism>
<dbReference type="GO" id="GO:0006355">
    <property type="term" value="P:regulation of DNA-templated transcription"/>
    <property type="evidence" value="ECO:0007669"/>
    <property type="project" value="InterPro"/>
</dbReference>
<evidence type="ECO:0000256" key="2">
    <source>
        <dbReference type="SAM" id="MobiDB-lite"/>
    </source>
</evidence>
<dbReference type="PANTHER" id="PTHR31489:SF2">
    <property type="entry name" value="PROTEIN LIN-52 HOMOLOG"/>
    <property type="match status" value="1"/>
</dbReference>
<feature type="region of interest" description="Disordered" evidence="2">
    <location>
        <begin position="1"/>
        <end position="114"/>
    </location>
</feature>
<feature type="compositionally biased region" description="Low complexity" evidence="2">
    <location>
        <begin position="9"/>
        <end position="19"/>
    </location>
</feature>
<proteinExistence type="inferred from homology"/>
<name>A0A914QH36_9BILA</name>
<accession>A0A914QH36</accession>
<reference evidence="4" key="1">
    <citation type="submission" date="2022-11" db="UniProtKB">
        <authorList>
            <consortium name="WormBaseParasite"/>
        </authorList>
    </citation>
    <scope>IDENTIFICATION</scope>
</reference>
<dbReference type="InterPro" id="IPR018737">
    <property type="entry name" value="DREAM_LIN52"/>
</dbReference>
<evidence type="ECO:0000313" key="4">
    <source>
        <dbReference type="WBParaSite" id="PDA_v2.g31203.t1"/>
    </source>
</evidence>
<dbReference type="PANTHER" id="PTHR31489">
    <property type="entry name" value="LIN52 FAMILY MEMBER"/>
    <property type="match status" value="1"/>
</dbReference>
<comment type="similarity">
    <text evidence="1">Belongs to the lin-52 family.</text>
</comment>
<feature type="compositionally biased region" description="Low complexity" evidence="2">
    <location>
        <begin position="84"/>
        <end position="112"/>
    </location>
</feature>
<dbReference type="Proteomes" id="UP000887578">
    <property type="component" value="Unplaced"/>
</dbReference>
<protein>
    <submittedName>
        <fullName evidence="4">Uncharacterized protein</fullName>
    </submittedName>
</protein>